<dbReference type="AlphaFoldDB" id="A0A7Z9BMA4"/>
<gene>
    <name evidence="1" type="ORF">PL8927_140190</name>
</gene>
<keyword evidence="2" id="KW-1185">Reference proteome</keyword>
<name>A0A7Z9BMA4_9CYAN</name>
<dbReference type="EMBL" id="CZCU02000046">
    <property type="protein sequence ID" value="VXD11576.1"/>
    <property type="molecule type" value="Genomic_DNA"/>
</dbReference>
<organism evidence="1 2">
    <name type="scientific">Planktothrix serta PCC 8927</name>
    <dbReference type="NCBI Taxonomy" id="671068"/>
    <lineage>
        <taxon>Bacteria</taxon>
        <taxon>Bacillati</taxon>
        <taxon>Cyanobacteriota</taxon>
        <taxon>Cyanophyceae</taxon>
        <taxon>Oscillatoriophycideae</taxon>
        <taxon>Oscillatoriales</taxon>
        <taxon>Microcoleaceae</taxon>
        <taxon>Planktothrix</taxon>
    </lineage>
</organism>
<protein>
    <submittedName>
        <fullName evidence="1">Uncharacterized protein</fullName>
    </submittedName>
</protein>
<accession>A0A7Z9BMA4</accession>
<reference evidence="1" key="1">
    <citation type="submission" date="2019-10" db="EMBL/GenBank/DDBJ databases">
        <authorList>
            <consortium name="Genoscope - CEA"/>
            <person name="William W."/>
        </authorList>
    </citation>
    <scope>NUCLEOTIDE SEQUENCE [LARGE SCALE GENOMIC DNA]</scope>
    <source>
        <strain evidence="1">BBR_PRJEB10992</strain>
    </source>
</reference>
<dbReference type="Proteomes" id="UP000184550">
    <property type="component" value="Unassembled WGS sequence"/>
</dbReference>
<sequence>MARLAPTPEIYFKAFSAIVHTNGGGTQAPNSLLPFSLLTLSVLARLLDFVS</sequence>
<comment type="caution">
    <text evidence="1">The sequence shown here is derived from an EMBL/GenBank/DDBJ whole genome shotgun (WGS) entry which is preliminary data.</text>
</comment>
<evidence type="ECO:0000313" key="1">
    <source>
        <dbReference type="EMBL" id="VXD11576.1"/>
    </source>
</evidence>
<proteinExistence type="predicted"/>
<evidence type="ECO:0000313" key="2">
    <source>
        <dbReference type="Proteomes" id="UP000184550"/>
    </source>
</evidence>